<name>A0A554VG55_9FLAO</name>
<feature type="domain" description="Beta-lactamase-related" evidence="1">
    <location>
        <begin position="44"/>
        <end position="303"/>
    </location>
</feature>
<dbReference type="PANTHER" id="PTHR46825:SF9">
    <property type="entry name" value="BETA-LACTAMASE-RELATED DOMAIN-CONTAINING PROTEIN"/>
    <property type="match status" value="1"/>
</dbReference>
<dbReference type="SUPFAM" id="SSF56601">
    <property type="entry name" value="beta-lactamase/transpeptidase-like"/>
    <property type="match status" value="1"/>
</dbReference>
<proteinExistence type="predicted"/>
<dbReference type="Gene3D" id="3.40.710.10">
    <property type="entry name" value="DD-peptidase/beta-lactamase superfamily"/>
    <property type="match status" value="2"/>
</dbReference>
<dbReference type="AlphaFoldDB" id="A0A554VG55"/>
<dbReference type="InterPro" id="IPR050491">
    <property type="entry name" value="AmpC-like"/>
</dbReference>
<dbReference type="GO" id="GO:0016787">
    <property type="term" value="F:hydrolase activity"/>
    <property type="evidence" value="ECO:0007669"/>
    <property type="project" value="UniProtKB-KW"/>
</dbReference>
<evidence type="ECO:0000313" key="2">
    <source>
        <dbReference type="EMBL" id="TSE06357.1"/>
    </source>
</evidence>
<reference evidence="2 3" key="1">
    <citation type="submission" date="2019-07" db="EMBL/GenBank/DDBJ databases">
        <title>The draft genome sequence of Aquimarina algiphila M91.</title>
        <authorList>
            <person name="Meng X."/>
        </authorList>
    </citation>
    <scope>NUCLEOTIDE SEQUENCE [LARGE SCALE GENOMIC DNA]</scope>
    <source>
        <strain evidence="2 3">M91</strain>
    </source>
</reference>
<dbReference type="InterPro" id="IPR011990">
    <property type="entry name" value="TPR-like_helical_dom_sf"/>
</dbReference>
<dbReference type="Proteomes" id="UP000318833">
    <property type="component" value="Unassembled WGS sequence"/>
</dbReference>
<keyword evidence="2" id="KW-0378">Hydrolase</keyword>
<evidence type="ECO:0000313" key="3">
    <source>
        <dbReference type="Proteomes" id="UP000318833"/>
    </source>
</evidence>
<dbReference type="SUPFAM" id="SSF48452">
    <property type="entry name" value="TPR-like"/>
    <property type="match status" value="1"/>
</dbReference>
<dbReference type="OrthoDB" id="9793489at2"/>
<protein>
    <submittedName>
        <fullName evidence="2">Serine hydrolase</fullName>
    </submittedName>
</protein>
<gene>
    <name evidence="2" type="ORF">FOF46_19560</name>
</gene>
<dbReference type="PROSITE" id="PS51257">
    <property type="entry name" value="PROKAR_LIPOPROTEIN"/>
    <property type="match status" value="1"/>
</dbReference>
<keyword evidence="3" id="KW-1185">Reference proteome</keyword>
<dbReference type="EMBL" id="VLNR01000046">
    <property type="protein sequence ID" value="TSE06357.1"/>
    <property type="molecule type" value="Genomic_DNA"/>
</dbReference>
<dbReference type="RefSeq" id="WP_143917605.1">
    <property type="nucleotide sequence ID" value="NZ_CANMIK010000034.1"/>
</dbReference>
<organism evidence="2 3">
    <name type="scientific">Aquimarina algiphila</name>
    <dbReference type="NCBI Taxonomy" id="2047982"/>
    <lineage>
        <taxon>Bacteria</taxon>
        <taxon>Pseudomonadati</taxon>
        <taxon>Bacteroidota</taxon>
        <taxon>Flavobacteriia</taxon>
        <taxon>Flavobacteriales</taxon>
        <taxon>Flavobacteriaceae</taxon>
        <taxon>Aquimarina</taxon>
    </lineage>
</organism>
<dbReference type="Pfam" id="PF00144">
    <property type="entry name" value="Beta-lactamase"/>
    <property type="match status" value="1"/>
</dbReference>
<sequence>MRSLIKYAFITLLTFGCAKKEELQFNSSEKFENELIELQNFFNVPGIAVSVIKEDKTIYQNYLGYSDLESQTKLDSTYVFPIASITKVFSGVLMMKLVEQQKISLDEPIQKYVPQMNVPDSILVKHVLSHTSQGEVGKQFYYSSRFGILTAIIEKASGKSFKEYMTSEIFKPLALQNTYLLKDTVQISQNNLKIPSPYILDNGIEKGFIDFGYSSSAGIITDLNDLKTFSLAFDHNKLISERSKNLMLSGVNENLPYGYGVFNQQFDDLKLVWAYGQYDCYSSLLLKVPSRNITLVLLANNNLLSDPARLIYGDVTTSLFALSFIKNYIYQIEDMPLLKPEESGKTKGDYKNENFYTRKLLAQALASSFMARFETKKMQTSSMLLEKVFSESPDYLEYADLNLLHNLTFLKDVAFYKELGEFNQFDEKIEAIGEKVLKEDPENPYGHVYMGVYYDRKGDINRARYHFESIVNADNFSKNWYTTEAKNWIETHKN</sequence>
<comment type="caution">
    <text evidence="2">The sequence shown here is derived from an EMBL/GenBank/DDBJ whole genome shotgun (WGS) entry which is preliminary data.</text>
</comment>
<accession>A0A554VG55</accession>
<evidence type="ECO:0000259" key="1">
    <source>
        <dbReference type="Pfam" id="PF00144"/>
    </source>
</evidence>
<dbReference type="InterPro" id="IPR012338">
    <property type="entry name" value="Beta-lactam/transpept-like"/>
</dbReference>
<dbReference type="Gene3D" id="1.25.40.10">
    <property type="entry name" value="Tetratricopeptide repeat domain"/>
    <property type="match status" value="1"/>
</dbReference>
<dbReference type="PANTHER" id="PTHR46825">
    <property type="entry name" value="D-ALANYL-D-ALANINE-CARBOXYPEPTIDASE/ENDOPEPTIDASE AMPH"/>
    <property type="match status" value="1"/>
</dbReference>
<dbReference type="InterPro" id="IPR001466">
    <property type="entry name" value="Beta-lactam-related"/>
</dbReference>